<organism evidence="1">
    <name type="scientific">uncultured Nocardioidaceae bacterium</name>
    <dbReference type="NCBI Taxonomy" id="253824"/>
    <lineage>
        <taxon>Bacteria</taxon>
        <taxon>Bacillati</taxon>
        <taxon>Actinomycetota</taxon>
        <taxon>Actinomycetes</taxon>
        <taxon>Propionibacteriales</taxon>
        <taxon>Nocardioidaceae</taxon>
        <taxon>environmental samples</taxon>
    </lineage>
</organism>
<accession>A0A6J4MRE4</accession>
<dbReference type="AlphaFoldDB" id="A0A6J4MRE4"/>
<dbReference type="InterPro" id="IPR024787">
    <property type="entry name" value="EcsC"/>
</dbReference>
<proteinExistence type="predicted"/>
<evidence type="ECO:0008006" key="2">
    <source>
        <dbReference type="Google" id="ProtNLM"/>
    </source>
</evidence>
<dbReference type="Pfam" id="PF12787">
    <property type="entry name" value="EcsC"/>
    <property type="match status" value="1"/>
</dbReference>
<evidence type="ECO:0000313" key="1">
    <source>
        <dbReference type="EMBL" id="CAA9366683.1"/>
    </source>
</evidence>
<dbReference type="EMBL" id="CADCUL010000038">
    <property type="protein sequence ID" value="CAA9366683.1"/>
    <property type="molecule type" value="Genomic_DNA"/>
</dbReference>
<reference evidence="1" key="1">
    <citation type="submission" date="2020-02" db="EMBL/GenBank/DDBJ databases">
        <authorList>
            <person name="Meier V. D."/>
        </authorList>
    </citation>
    <scope>NUCLEOTIDE SEQUENCE</scope>
    <source>
        <strain evidence="1">AVDCRST_MAG21</strain>
    </source>
</reference>
<protein>
    <recommendedName>
        <fullName evidence="2">2,4-dihydroxyhept-2-ene-1,7-dioic acid aldolase</fullName>
    </recommendedName>
</protein>
<sequence length="225" mass="23120">MGLSSSMARMAAPKVTAGYVREAMNRAIDGVGPTRSAKESAEARLSEAGGDVEQAVQDLISSHVKMAGAQGFLTNMGGVVTLAVSIPANIAGLGMLQVHLVAAIAHLRGYDIDDPRVRNAVLCCLLGRDTVLSLVKRGRLPAPPMGLATSPVHDPALGDTVAGEVTTELLGRMGGRRAATMVGRRIPLLGGGIGAASDGLSTRAVGRYAAEELRPRRNGPVPPAS</sequence>
<gene>
    <name evidence="1" type="ORF">AVDCRST_MAG21-182</name>
</gene>
<name>A0A6J4MRE4_9ACTN</name>